<keyword evidence="3" id="KW-1185">Reference proteome</keyword>
<evidence type="ECO:0000256" key="1">
    <source>
        <dbReference type="SAM" id="MobiDB-lite"/>
    </source>
</evidence>
<evidence type="ECO:0000313" key="3">
    <source>
        <dbReference type="Proteomes" id="UP001206925"/>
    </source>
</evidence>
<protein>
    <submittedName>
        <fullName evidence="2">Uncharacterized protein</fullName>
    </submittedName>
</protein>
<proteinExistence type="predicted"/>
<sequence>MMEQHGAAGNCAPKHEGDSRPSRNQSIVAAAETTISRRLISSPVVSPPKAFEKVRKTFRDNRFEKKHSVIRNNVV</sequence>
<reference evidence="2" key="1">
    <citation type="submission" date="2022-06" db="EMBL/GenBank/DDBJ databases">
        <title>Uncovering the hologenomic basis of an extraordinary plant invasion.</title>
        <authorList>
            <person name="Bieker V.C."/>
            <person name="Martin M.D."/>
            <person name="Gilbert T."/>
            <person name="Hodgins K."/>
            <person name="Battlay P."/>
            <person name="Petersen B."/>
            <person name="Wilson J."/>
        </authorList>
    </citation>
    <scope>NUCLEOTIDE SEQUENCE</scope>
    <source>
        <strain evidence="2">AA19_3_7</strain>
        <tissue evidence="2">Leaf</tissue>
    </source>
</reference>
<comment type="caution">
    <text evidence="2">The sequence shown here is derived from an EMBL/GenBank/DDBJ whole genome shotgun (WGS) entry which is preliminary data.</text>
</comment>
<organism evidence="2 3">
    <name type="scientific">Ambrosia artemisiifolia</name>
    <name type="common">Common ragweed</name>
    <dbReference type="NCBI Taxonomy" id="4212"/>
    <lineage>
        <taxon>Eukaryota</taxon>
        <taxon>Viridiplantae</taxon>
        <taxon>Streptophyta</taxon>
        <taxon>Embryophyta</taxon>
        <taxon>Tracheophyta</taxon>
        <taxon>Spermatophyta</taxon>
        <taxon>Magnoliopsida</taxon>
        <taxon>eudicotyledons</taxon>
        <taxon>Gunneridae</taxon>
        <taxon>Pentapetalae</taxon>
        <taxon>asterids</taxon>
        <taxon>campanulids</taxon>
        <taxon>Asterales</taxon>
        <taxon>Asteraceae</taxon>
        <taxon>Asteroideae</taxon>
        <taxon>Heliantheae alliance</taxon>
        <taxon>Heliantheae</taxon>
        <taxon>Ambrosia</taxon>
    </lineage>
</organism>
<feature type="region of interest" description="Disordered" evidence="1">
    <location>
        <begin position="1"/>
        <end position="30"/>
    </location>
</feature>
<evidence type="ECO:0000313" key="2">
    <source>
        <dbReference type="EMBL" id="KAI7742787.1"/>
    </source>
</evidence>
<dbReference type="AlphaFoldDB" id="A0AAD5CJ38"/>
<name>A0AAD5CJ38_AMBAR</name>
<gene>
    <name evidence="2" type="ORF">M8C21_001372</name>
</gene>
<dbReference type="Proteomes" id="UP001206925">
    <property type="component" value="Unassembled WGS sequence"/>
</dbReference>
<accession>A0AAD5CJ38</accession>
<dbReference type="EMBL" id="JAMZMK010007898">
    <property type="protein sequence ID" value="KAI7742787.1"/>
    <property type="molecule type" value="Genomic_DNA"/>
</dbReference>